<gene>
    <name evidence="1" type="ordered locus">RLO149_c005430</name>
</gene>
<evidence type="ECO:0000313" key="2">
    <source>
        <dbReference type="Proteomes" id="UP000001353"/>
    </source>
</evidence>
<dbReference type="EMBL" id="CP002623">
    <property type="protein sequence ID" value="AEI92571.1"/>
    <property type="molecule type" value="Genomic_DNA"/>
</dbReference>
<evidence type="ECO:0000313" key="1">
    <source>
        <dbReference type="EMBL" id="AEI92571.1"/>
    </source>
</evidence>
<dbReference type="AlphaFoldDB" id="F7ZJD9"/>
<dbReference type="KEGG" id="rli:RLO149_c005430"/>
<protein>
    <submittedName>
        <fullName evidence="1">Uncharacterized protein</fullName>
    </submittedName>
</protein>
<dbReference type="Proteomes" id="UP000001353">
    <property type="component" value="Chromosome"/>
</dbReference>
<name>F7ZJD9_ROSLO</name>
<keyword evidence="2" id="KW-1185">Reference proteome</keyword>
<dbReference type="HOGENOM" id="CLU_3011523_0_0_5"/>
<proteinExistence type="predicted"/>
<dbReference type="STRING" id="391595.RLO149_c005430"/>
<reference evidence="1 2" key="1">
    <citation type="journal article" date="2011" name="BMC Genomics">
        <title>Comparative genome analysis and genome-guided physiological analysis of Roseobacter litoralis.</title>
        <authorList>
            <person name="Kalhoefer D."/>
            <person name="Thole S."/>
            <person name="Voget S."/>
            <person name="Lehmann R."/>
            <person name="Liesegang H."/>
            <person name="Wollher A."/>
            <person name="Daniel R."/>
            <person name="Simon M."/>
            <person name="Brinkhoff T."/>
        </authorList>
    </citation>
    <scope>NUCLEOTIDE SEQUENCE [LARGE SCALE GENOMIC DNA]</scope>
    <source>
        <strain evidence="2">ATCC 49566 / DSM 6996 / JCM 21268 / NBRC 15278 / OCh 149</strain>
    </source>
</reference>
<sequence length="56" mass="6120">MSVARGYDPQDVYSKHVPHASLHSAPNGLRISVLSIPTFYTTDDPLVDPITPNSKL</sequence>
<accession>F7ZJD9</accession>
<organism evidence="1 2">
    <name type="scientific">Roseobacter litoralis (strain ATCC 49566 / DSM 6996 / JCM 21268 / NBRC 15278 / OCh 149)</name>
    <dbReference type="NCBI Taxonomy" id="391595"/>
    <lineage>
        <taxon>Bacteria</taxon>
        <taxon>Pseudomonadati</taxon>
        <taxon>Pseudomonadota</taxon>
        <taxon>Alphaproteobacteria</taxon>
        <taxon>Rhodobacterales</taxon>
        <taxon>Roseobacteraceae</taxon>
        <taxon>Roseobacter</taxon>
    </lineage>
</organism>